<keyword evidence="3 6" id="KW-0378">Hydrolase</keyword>
<evidence type="ECO:0000313" key="9">
    <source>
        <dbReference type="EMBL" id="GBC05332.1"/>
    </source>
</evidence>
<dbReference type="PANTHER" id="PTHR11757">
    <property type="entry name" value="PROTEASE FAMILY S9A OLIGOPEPTIDASE"/>
    <property type="match status" value="1"/>
</dbReference>
<dbReference type="InterPro" id="IPR002470">
    <property type="entry name" value="Peptidase_S9A"/>
</dbReference>
<dbReference type="InterPro" id="IPR029058">
    <property type="entry name" value="AB_hydrolase_fold"/>
</dbReference>
<name>A0A2Z6S903_9GLOM</name>
<evidence type="ECO:0000259" key="8">
    <source>
        <dbReference type="Pfam" id="PF02897"/>
    </source>
</evidence>
<comment type="similarity">
    <text evidence="1 6">Belongs to the peptidase S9A family.</text>
</comment>
<dbReference type="Gene3D" id="2.130.10.120">
    <property type="entry name" value="Prolyl oligopeptidase, N-terminal domain"/>
    <property type="match status" value="1"/>
</dbReference>
<evidence type="ECO:0000256" key="2">
    <source>
        <dbReference type="ARBA" id="ARBA00022670"/>
    </source>
</evidence>
<dbReference type="SUPFAM" id="SSF50993">
    <property type="entry name" value="Peptidase/esterase 'gauge' domain"/>
    <property type="match status" value="1"/>
</dbReference>
<keyword evidence="2 6" id="KW-0645">Protease</keyword>
<evidence type="ECO:0000256" key="6">
    <source>
        <dbReference type="RuleBase" id="RU368024"/>
    </source>
</evidence>
<evidence type="ECO:0000256" key="3">
    <source>
        <dbReference type="ARBA" id="ARBA00022801"/>
    </source>
</evidence>
<accession>A0A2Z6S903</accession>
<dbReference type="SUPFAM" id="SSF53474">
    <property type="entry name" value="alpha/beta-Hydrolases"/>
    <property type="match status" value="1"/>
</dbReference>
<dbReference type="AlphaFoldDB" id="A0A2Z6S903"/>
<dbReference type="PRINTS" id="PR00862">
    <property type="entry name" value="PROLIGOPTASE"/>
</dbReference>
<dbReference type="Gene3D" id="3.40.50.1820">
    <property type="entry name" value="alpha/beta hydrolase"/>
    <property type="match status" value="1"/>
</dbReference>
<comment type="caution">
    <text evidence="9">The sequence shown here is derived from an EMBL/GenBank/DDBJ whole genome shotgun (WGS) entry which is preliminary data.</text>
</comment>
<feature type="domain" description="Peptidase S9 prolyl oligopeptidase catalytic" evidence="7">
    <location>
        <begin position="542"/>
        <end position="764"/>
    </location>
</feature>
<sequence length="766" mass="88785">MLIQHLKYGNIQIYSDWRLNSQSGLNENKIVSTQELLINTGIIYIICKLVRGCYSKLKFRGSHSFTISNFINLVQRKSYNPPIPKRIPKNSTYFGIKRTDEFQWMQNPQNHDVLKYIKAENEYTVSIMKGTNSLQRRLTYELKKKLITQGTTAPIKIYTDEYEYYTILTKHGLKYCRSKKGFPSTEAVLLDSKWLRGTNKHIRSLLISPDHNKLAYLIEQEGEETGVLHFKNLNENSILYDEKLEKIFNFVWGSNSEMIYYTLTDEQLRPYKVYAHHIGNSSQDDILIYEEKDKSLFVDITVTKDKSFIALNSNGFSTSEIRLFDAYHDFSKGFPELKLIEPRSPGLEYYVDHHDGFLYILTNADNARNFKLVRASLEKCDRKNWETIITVKDNEKIDDIDIFRKFAILFAKREGLPIILCYNFVSQDVHQIELPTKFCVVSPGTNIDYDTDIVRFTCDSPFAHSSNYEYNMETRKLRLVRSNPINNFDPTSYTCYRIYANALDGTKIPLTLLHKKSLALDNKNPLLIRSYGTYGVSIEPDFQLEHFPLLERGWIIALAHVRGGSELGCRWYDQGRLMYKRNSITDLISVIEYLIRTGYSNPSLVASIGVSAGGLLLGAAFNMRPDLFRAIILRVPFLDPLSSMLNSDLPLTRIEYNEWGNPLENKETYEYLASYAPYDNISSIKSQRTCSILVTAAMKDQRVNYWHPLKWVARMRIKQLSDKNDNLLILKVDKERGHFGAENDQSNRIKDVAFELAFLISQIQNK</sequence>
<dbReference type="EMBL" id="BEXD01004002">
    <property type="protein sequence ID" value="GBC05332.1"/>
    <property type="molecule type" value="Genomic_DNA"/>
</dbReference>
<dbReference type="Proteomes" id="UP000247702">
    <property type="component" value="Unassembled WGS sequence"/>
</dbReference>
<comment type="function">
    <text evidence="5">Serine peptidase whose precise substrate specificity remains unclear. Does not cleave peptides after a arginine or lysine residue. Regulates trans-Golgi network morphology and sorting by regulating the membrane binding of the AP-1 complex. May play a role in the regulation of synaptic vesicle exocytosis.</text>
</comment>
<proteinExistence type="inferred from homology"/>
<dbReference type="Pfam" id="PF00326">
    <property type="entry name" value="Peptidase_S9"/>
    <property type="match status" value="1"/>
</dbReference>
<evidence type="ECO:0000259" key="7">
    <source>
        <dbReference type="Pfam" id="PF00326"/>
    </source>
</evidence>
<protein>
    <recommendedName>
        <fullName evidence="6">Prolyl endopeptidase</fullName>
        <ecNumber evidence="6">3.4.21.-</ecNumber>
    </recommendedName>
</protein>
<dbReference type="InterPro" id="IPR001375">
    <property type="entry name" value="Peptidase_S9_cat"/>
</dbReference>
<evidence type="ECO:0000256" key="4">
    <source>
        <dbReference type="ARBA" id="ARBA00022825"/>
    </source>
</evidence>
<dbReference type="GO" id="GO:0006508">
    <property type="term" value="P:proteolysis"/>
    <property type="evidence" value="ECO:0007669"/>
    <property type="project" value="UniProtKB-KW"/>
</dbReference>
<keyword evidence="4 6" id="KW-0720">Serine protease</keyword>
<organism evidence="9 10">
    <name type="scientific">Rhizophagus clarus</name>
    <dbReference type="NCBI Taxonomy" id="94130"/>
    <lineage>
        <taxon>Eukaryota</taxon>
        <taxon>Fungi</taxon>
        <taxon>Fungi incertae sedis</taxon>
        <taxon>Mucoromycota</taxon>
        <taxon>Glomeromycotina</taxon>
        <taxon>Glomeromycetes</taxon>
        <taxon>Glomerales</taxon>
        <taxon>Glomeraceae</taxon>
        <taxon>Rhizophagus</taxon>
    </lineage>
</organism>
<dbReference type="InterPro" id="IPR051543">
    <property type="entry name" value="Serine_Peptidase_S9A"/>
</dbReference>
<evidence type="ECO:0000256" key="1">
    <source>
        <dbReference type="ARBA" id="ARBA00005228"/>
    </source>
</evidence>
<evidence type="ECO:0000256" key="5">
    <source>
        <dbReference type="ARBA" id="ARBA00045448"/>
    </source>
</evidence>
<dbReference type="InterPro" id="IPR023302">
    <property type="entry name" value="Pept_S9A_N"/>
</dbReference>
<gene>
    <name evidence="9" type="ORF">RclHR1_06180017</name>
</gene>
<dbReference type="EC" id="3.4.21.-" evidence="6"/>
<keyword evidence="10" id="KW-1185">Reference proteome</keyword>
<dbReference type="Pfam" id="PF02897">
    <property type="entry name" value="Peptidase_S9_N"/>
    <property type="match status" value="1"/>
</dbReference>
<feature type="domain" description="Peptidase S9A N-terminal" evidence="8">
    <location>
        <begin position="81"/>
        <end position="481"/>
    </location>
</feature>
<evidence type="ECO:0000313" key="10">
    <source>
        <dbReference type="Proteomes" id="UP000247702"/>
    </source>
</evidence>
<reference evidence="9 10" key="1">
    <citation type="submission" date="2017-11" db="EMBL/GenBank/DDBJ databases">
        <title>The genome of Rhizophagus clarus HR1 reveals common genetic basis of auxotrophy among arbuscular mycorrhizal fungi.</title>
        <authorList>
            <person name="Kobayashi Y."/>
        </authorList>
    </citation>
    <scope>NUCLEOTIDE SEQUENCE [LARGE SCALE GENOMIC DNA]</scope>
    <source>
        <strain evidence="9 10">HR1</strain>
    </source>
</reference>
<dbReference type="PANTHER" id="PTHR11757:SF19">
    <property type="entry name" value="PROLYL ENDOPEPTIDASE-LIKE"/>
    <property type="match status" value="1"/>
</dbReference>
<dbReference type="GO" id="GO:0004252">
    <property type="term" value="F:serine-type endopeptidase activity"/>
    <property type="evidence" value="ECO:0007669"/>
    <property type="project" value="UniProtKB-UniRule"/>
</dbReference>